<dbReference type="CDD" id="cd16326">
    <property type="entry name" value="LolB"/>
    <property type="match status" value="1"/>
</dbReference>
<reference evidence="15" key="1">
    <citation type="submission" date="2021-02" db="EMBL/GenBank/DDBJ databases">
        <title>PHA producing bacteria isolated from coastal sediment in Guangdong, Shenzhen.</title>
        <authorList>
            <person name="Zheng W."/>
            <person name="Yu S."/>
            <person name="Huang Y."/>
        </authorList>
    </citation>
    <scope>NUCLEOTIDE SEQUENCE</scope>
    <source>
        <strain evidence="15">TN14-10</strain>
    </source>
</reference>
<evidence type="ECO:0000313" key="16">
    <source>
        <dbReference type="Proteomes" id="UP000664303"/>
    </source>
</evidence>
<evidence type="ECO:0000256" key="14">
    <source>
        <dbReference type="SAM" id="SignalP"/>
    </source>
</evidence>
<organism evidence="15 16">
    <name type="scientific">Parahaliea mediterranea</name>
    <dbReference type="NCBI Taxonomy" id="651086"/>
    <lineage>
        <taxon>Bacteria</taxon>
        <taxon>Pseudomonadati</taxon>
        <taxon>Pseudomonadota</taxon>
        <taxon>Gammaproteobacteria</taxon>
        <taxon>Cellvibrionales</taxon>
        <taxon>Halieaceae</taxon>
        <taxon>Parahaliea</taxon>
    </lineage>
</organism>
<dbReference type="Pfam" id="PF03550">
    <property type="entry name" value="LolB"/>
    <property type="match status" value="1"/>
</dbReference>
<dbReference type="HAMAP" id="MF_00233">
    <property type="entry name" value="LolB"/>
    <property type="match status" value="1"/>
</dbReference>
<comment type="caution">
    <text evidence="15">The sequence shown here is derived from an EMBL/GenBank/DDBJ whole genome shotgun (WGS) entry which is preliminary data.</text>
</comment>
<keyword evidence="5 13" id="KW-0813">Transport</keyword>
<dbReference type="NCBIfam" id="TIGR00548">
    <property type="entry name" value="lolB"/>
    <property type="match status" value="1"/>
</dbReference>
<evidence type="ECO:0000256" key="8">
    <source>
        <dbReference type="ARBA" id="ARBA00023136"/>
    </source>
</evidence>
<comment type="function">
    <text evidence="13">Plays a critical role in the incorporation of lipoproteins in the outer membrane after they are released by the LolA protein.</text>
</comment>
<feature type="signal peptide" evidence="14">
    <location>
        <begin position="1"/>
        <end position="18"/>
    </location>
</feature>
<keyword evidence="9 13" id="KW-0564">Palmitate</keyword>
<evidence type="ECO:0000256" key="2">
    <source>
        <dbReference type="ARBA" id="ARBA00009696"/>
    </source>
</evidence>
<comment type="subcellular location">
    <subcellularLocation>
        <location evidence="1 13">Cell outer membrane</location>
        <topology evidence="1 13">Lipid-anchor</topology>
    </subcellularLocation>
</comment>
<keyword evidence="16" id="KW-1185">Reference proteome</keyword>
<dbReference type="EMBL" id="JAFKCZ010000001">
    <property type="protein sequence ID" value="MBN7795315.1"/>
    <property type="molecule type" value="Genomic_DNA"/>
</dbReference>
<keyword evidence="10 13" id="KW-0143">Chaperone</keyword>
<evidence type="ECO:0000256" key="10">
    <source>
        <dbReference type="ARBA" id="ARBA00023186"/>
    </source>
</evidence>
<comment type="subunit">
    <text evidence="3 13">Monomer.</text>
</comment>
<dbReference type="GO" id="GO:0009279">
    <property type="term" value="C:cell outer membrane"/>
    <property type="evidence" value="ECO:0007669"/>
    <property type="project" value="UniProtKB-SubCell"/>
</dbReference>
<dbReference type="SUPFAM" id="SSF89392">
    <property type="entry name" value="Prokaryotic lipoproteins and lipoprotein localization factors"/>
    <property type="match status" value="1"/>
</dbReference>
<proteinExistence type="inferred from homology"/>
<evidence type="ECO:0000256" key="7">
    <source>
        <dbReference type="ARBA" id="ARBA00022927"/>
    </source>
</evidence>
<name>A0A939IKC5_9GAMM</name>
<dbReference type="InterPro" id="IPR029046">
    <property type="entry name" value="LolA/LolB/LppX"/>
</dbReference>
<evidence type="ECO:0000256" key="1">
    <source>
        <dbReference type="ARBA" id="ARBA00004459"/>
    </source>
</evidence>
<keyword evidence="8 13" id="KW-0472">Membrane</keyword>
<keyword evidence="12 13" id="KW-0449">Lipoprotein</keyword>
<evidence type="ECO:0000256" key="5">
    <source>
        <dbReference type="ARBA" id="ARBA00022448"/>
    </source>
</evidence>
<dbReference type="InterPro" id="IPR004565">
    <property type="entry name" value="OM_lipoprot_LolB"/>
</dbReference>
<sequence>MIPRLATLLLLALLTACATTPAPQGADTPWEERARDLRQLAHWQAEGKLALRNDEQAESATLLWRQAGRDTELQLSGPLGMAATRIHSDGQTLEIQRDGDFQVIDISTPRAVRLNTGWDLPLASLPYWMKGVPYPGTEPEAMAVEQHLLRSLEQDGWRVSFEAYGQFGRYTLPTRLRVERGGTRAKLVIRQWQTGEPG</sequence>
<accession>A0A939IKC5</accession>
<evidence type="ECO:0000256" key="3">
    <source>
        <dbReference type="ARBA" id="ARBA00011245"/>
    </source>
</evidence>
<evidence type="ECO:0000256" key="11">
    <source>
        <dbReference type="ARBA" id="ARBA00023237"/>
    </source>
</evidence>
<keyword evidence="7 13" id="KW-0653">Protein transport</keyword>
<feature type="chain" id="PRO_5037022593" description="Outer-membrane lipoprotein LolB" evidence="14">
    <location>
        <begin position="19"/>
        <end position="198"/>
    </location>
</feature>
<protein>
    <recommendedName>
        <fullName evidence="4 13">Outer-membrane lipoprotein LolB</fullName>
    </recommendedName>
</protein>
<dbReference type="Gene3D" id="2.50.20.10">
    <property type="entry name" value="Lipoprotein localisation LolA/LolB/LppX"/>
    <property type="match status" value="1"/>
</dbReference>
<evidence type="ECO:0000256" key="4">
    <source>
        <dbReference type="ARBA" id="ARBA00016202"/>
    </source>
</evidence>
<keyword evidence="6 13" id="KW-0732">Signal</keyword>
<evidence type="ECO:0000313" key="15">
    <source>
        <dbReference type="EMBL" id="MBN7795315.1"/>
    </source>
</evidence>
<evidence type="ECO:0000256" key="12">
    <source>
        <dbReference type="ARBA" id="ARBA00023288"/>
    </source>
</evidence>
<gene>
    <name evidence="13 15" type="primary">lolB</name>
    <name evidence="15" type="ORF">JYP50_01855</name>
</gene>
<evidence type="ECO:0000256" key="9">
    <source>
        <dbReference type="ARBA" id="ARBA00023139"/>
    </source>
</evidence>
<comment type="similarity">
    <text evidence="2 13">Belongs to the LolB family.</text>
</comment>
<dbReference type="GO" id="GO:0015031">
    <property type="term" value="P:protein transport"/>
    <property type="evidence" value="ECO:0007669"/>
    <property type="project" value="UniProtKB-KW"/>
</dbReference>
<dbReference type="AlphaFoldDB" id="A0A939IKC5"/>
<keyword evidence="11 13" id="KW-0998">Cell outer membrane</keyword>
<evidence type="ECO:0000256" key="13">
    <source>
        <dbReference type="HAMAP-Rule" id="MF_00233"/>
    </source>
</evidence>
<dbReference type="RefSeq" id="WP_206558745.1">
    <property type="nucleotide sequence ID" value="NZ_JAFKCZ010000001.1"/>
</dbReference>
<dbReference type="PROSITE" id="PS51257">
    <property type="entry name" value="PROKAR_LIPOPROTEIN"/>
    <property type="match status" value="1"/>
</dbReference>
<evidence type="ECO:0000256" key="6">
    <source>
        <dbReference type="ARBA" id="ARBA00022729"/>
    </source>
</evidence>
<dbReference type="GO" id="GO:0044874">
    <property type="term" value="P:lipoprotein localization to outer membrane"/>
    <property type="evidence" value="ECO:0007669"/>
    <property type="project" value="UniProtKB-UniRule"/>
</dbReference>
<dbReference type="Proteomes" id="UP000664303">
    <property type="component" value="Unassembled WGS sequence"/>
</dbReference>